<dbReference type="EMBL" id="JABRWO010000017">
    <property type="protein sequence ID" value="MBA2117625.1"/>
    <property type="molecule type" value="Genomic_DNA"/>
</dbReference>
<dbReference type="PIRSF" id="PIRSF011491">
    <property type="entry name" value="Mtase_YbcY_prd"/>
    <property type="match status" value="1"/>
</dbReference>
<name>A0A7V8V9W8_9BACT</name>
<dbReference type="Gene3D" id="3.40.50.150">
    <property type="entry name" value="Vaccinia Virus protein VP39"/>
    <property type="match status" value="1"/>
</dbReference>
<organism evidence="1 2">
    <name type="scientific">Bremerella alba</name>
    <dbReference type="NCBI Taxonomy" id="980252"/>
    <lineage>
        <taxon>Bacteria</taxon>
        <taxon>Pseudomonadati</taxon>
        <taxon>Planctomycetota</taxon>
        <taxon>Planctomycetia</taxon>
        <taxon>Pirellulales</taxon>
        <taxon>Pirellulaceae</taxon>
        <taxon>Bremerella</taxon>
    </lineage>
</organism>
<proteinExistence type="predicted"/>
<sequence length="223" mass="24625">MSSANSDNLDVHSGHQVYTPKLLRWYDLLVHGISNRWFWGCPTQLLEAWFDEHATDNHLDIGVGTGFFPDRCSVFSADARIGLFDANLDCLTAAEKRLARFQPEVIQANLADPLVTLTEPFTSVSLMYVLHCLPGEQAFRQRVLQHASSALVANGTLFGATILGKPSPRSWLGRHVMASYNRQGIFGNEHDTQASLKVVLETCLVDVAIEQVGSVALFAGRKN</sequence>
<dbReference type="Proteomes" id="UP000551616">
    <property type="component" value="Unassembled WGS sequence"/>
</dbReference>
<dbReference type="CDD" id="cd02440">
    <property type="entry name" value="AdoMet_MTases"/>
    <property type="match status" value="1"/>
</dbReference>
<dbReference type="SUPFAM" id="SSF53335">
    <property type="entry name" value="S-adenosyl-L-methionine-dependent methyltransferases"/>
    <property type="match status" value="1"/>
</dbReference>
<evidence type="ECO:0000313" key="2">
    <source>
        <dbReference type="Proteomes" id="UP000551616"/>
    </source>
</evidence>
<dbReference type="RefSeq" id="WP_207399000.1">
    <property type="nucleotide sequence ID" value="NZ_JABRWO010000017.1"/>
</dbReference>
<protein>
    <recommendedName>
        <fullName evidence="3">Methyltransferase domain-containing protein</fullName>
    </recommendedName>
</protein>
<dbReference type="InterPro" id="IPR029063">
    <property type="entry name" value="SAM-dependent_MTases_sf"/>
</dbReference>
<keyword evidence="2" id="KW-1185">Reference proteome</keyword>
<gene>
    <name evidence="1" type="ORF">HOV93_48250</name>
</gene>
<evidence type="ECO:0008006" key="3">
    <source>
        <dbReference type="Google" id="ProtNLM"/>
    </source>
</evidence>
<dbReference type="GO" id="GO:0008168">
    <property type="term" value="F:methyltransferase activity"/>
    <property type="evidence" value="ECO:0007669"/>
    <property type="project" value="InterPro"/>
</dbReference>
<accession>A0A7V8V9W8</accession>
<dbReference type="InterPro" id="IPR016584">
    <property type="entry name" value="MeTrfase_VrtF"/>
</dbReference>
<comment type="caution">
    <text evidence="1">The sequence shown here is derived from an EMBL/GenBank/DDBJ whole genome shotgun (WGS) entry which is preliminary data.</text>
</comment>
<evidence type="ECO:0000313" key="1">
    <source>
        <dbReference type="EMBL" id="MBA2117625.1"/>
    </source>
</evidence>
<dbReference type="AlphaFoldDB" id="A0A7V8V9W8"/>
<reference evidence="1 2" key="1">
    <citation type="submission" date="2020-05" db="EMBL/GenBank/DDBJ databases">
        <title>Bremerella alba sp. nov., a novel planctomycete isolated from the surface of the macroalga Fucus spiralis.</title>
        <authorList>
            <person name="Godinho O."/>
            <person name="Botelho R."/>
            <person name="Albuquerque L."/>
            <person name="Wiegand S."/>
            <person name="Da Costa M.S."/>
            <person name="Lobo-Da-Cunha A."/>
            <person name="Jogler C."/>
            <person name="Lage O.M."/>
        </authorList>
    </citation>
    <scope>NUCLEOTIDE SEQUENCE [LARGE SCALE GENOMIC DNA]</scope>
    <source>
        <strain evidence="1 2">FF15</strain>
    </source>
</reference>